<name>B4D2R3_9BACT</name>
<evidence type="ECO:0000313" key="1">
    <source>
        <dbReference type="EMBL" id="EDY19024.1"/>
    </source>
</evidence>
<accession>B4D2R3</accession>
<dbReference type="STRING" id="497964.CfE428DRAFT_3201"/>
<dbReference type="Gene3D" id="3.90.1530.10">
    <property type="entry name" value="Conserved hypothetical protein from pyrococcus furiosus pfu- 392566-001, ParB domain"/>
    <property type="match status" value="1"/>
</dbReference>
<comment type="caution">
    <text evidence="1">The sequence shown here is derived from an EMBL/GenBank/DDBJ whole genome shotgun (WGS) entry which is preliminary data.</text>
</comment>
<evidence type="ECO:0000313" key="2">
    <source>
        <dbReference type="Proteomes" id="UP000005824"/>
    </source>
</evidence>
<proteinExistence type="predicted"/>
<dbReference type="AlphaFoldDB" id="B4D2R3"/>
<sequence length="301" mass="32684">MDKLTDHPLAELFPLMPEQDLKDLANDIQTSGLKAPITIHEGMILDGRNRYRACAVAGVEPRTRQFPQGEDALAFVLSVNLHRRHLTESQRAMVAAKIARLPRGRTEKIKEANLPICPTIAEAAQRLAVSPRLVRQARAVLASGTETKAVEKGAKTVNAAAKEVKAAKAAKAARATKTANEVHRDATGYAIPEEILALWQRKPEVDQLLKLVSQARVAAKSAHEQDDILFAPSNLNSVIGKLNEAYSILSNSVPFAVCPTCQGYGRTQCLSCKGRGIVGKFFYDTCVPAELKAVRNSACVQ</sequence>
<dbReference type="EMBL" id="ABVL01000009">
    <property type="protein sequence ID" value="EDY19024.1"/>
    <property type="molecule type" value="Genomic_DNA"/>
</dbReference>
<dbReference type="InParanoid" id="B4D2R3"/>
<organism evidence="1 2">
    <name type="scientific">Chthoniobacter flavus Ellin428</name>
    <dbReference type="NCBI Taxonomy" id="497964"/>
    <lineage>
        <taxon>Bacteria</taxon>
        <taxon>Pseudomonadati</taxon>
        <taxon>Verrucomicrobiota</taxon>
        <taxon>Spartobacteria</taxon>
        <taxon>Chthoniobacterales</taxon>
        <taxon>Chthoniobacteraceae</taxon>
        <taxon>Chthoniobacter</taxon>
    </lineage>
</organism>
<dbReference type="RefSeq" id="WP_006980526.1">
    <property type="nucleotide sequence ID" value="NZ_ABVL01000009.1"/>
</dbReference>
<dbReference type="SUPFAM" id="SSF110849">
    <property type="entry name" value="ParB/Sulfiredoxin"/>
    <property type="match status" value="1"/>
</dbReference>
<gene>
    <name evidence="1" type="ORF">CfE428DRAFT_3201</name>
</gene>
<dbReference type="Proteomes" id="UP000005824">
    <property type="component" value="Unassembled WGS sequence"/>
</dbReference>
<keyword evidence="2" id="KW-1185">Reference proteome</keyword>
<reference evidence="1 2" key="1">
    <citation type="journal article" date="2011" name="J. Bacteriol.">
        <title>Genome sequence of Chthoniobacter flavus Ellin428, an aerobic heterotrophic soil bacterium.</title>
        <authorList>
            <person name="Kant R."/>
            <person name="van Passel M.W."/>
            <person name="Palva A."/>
            <person name="Lucas S."/>
            <person name="Lapidus A."/>
            <person name="Glavina Del Rio T."/>
            <person name="Dalin E."/>
            <person name="Tice H."/>
            <person name="Bruce D."/>
            <person name="Goodwin L."/>
            <person name="Pitluck S."/>
            <person name="Larimer F.W."/>
            <person name="Land M.L."/>
            <person name="Hauser L."/>
            <person name="Sangwan P."/>
            <person name="de Vos W.M."/>
            <person name="Janssen P.H."/>
            <person name="Smidt H."/>
        </authorList>
    </citation>
    <scope>NUCLEOTIDE SEQUENCE [LARGE SCALE GENOMIC DNA]</scope>
    <source>
        <strain evidence="1 2">Ellin428</strain>
    </source>
</reference>
<protein>
    <submittedName>
        <fullName evidence="1">Uncharacterized protein</fullName>
    </submittedName>
</protein>
<dbReference type="eggNOG" id="COG1475">
    <property type="taxonomic scope" value="Bacteria"/>
</dbReference>
<dbReference type="InterPro" id="IPR036086">
    <property type="entry name" value="ParB/Sulfiredoxin_sf"/>
</dbReference>